<reference evidence="7 8" key="1">
    <citation type="journal article" date="2024" name="Front Chem Biol">
        <title>Unveiling the potential of Daldinia eschscholtzii MFLUCC 19-0629 through bioactivity and bioinformatics studies for enhanced sustainable agriculture production.</title>
        <authorList>
            <person name="Brooks S."/>
            <person name="Weaver J.A."/>
            <person name="Klomchit A."/>
            <person name="Alharthi S.A."/>
            <person name="Onlamun T."/>
            <person name="Nurani R."/>
            <person name="Vong T.K."/>
            <person name="Alberti F."/>
            <person name="Greco C."/>
        </authorList>
    </citation>
    <scope>NUCLEOTIDE SEQUENCE [LARGE SCALE GENOMIC DNA]</scope>
    <source>
        <strain evidence="7">MFLUCC 19-0629</strain>
    </source>
</reference>
<organism evidence="7 8">
    <name type="scientific">Daldinia eschscholtzii</name>
    <dbReference type="NCBI Taxonomy" id="292717"/>
    <lineage>
        <taxon>Eukaryota</taxon>
        <taxon>Fungi</taxon>
        <taxon>Dikarya</taxon>
        <taxon>Ascomycota</taxon>
        <taxon>Pezizomycotina</taxon>
        <taxon>Sordariomycetes</taxon>
        <taxon>Xylariomycetidae</taxon>
        <taxon>Xylariales</taxon>
        <taxon>Hypoxylaceae</taxon>
        <taxon>Daldinia</taxon>
    </lineage>
</organism>
<dbReference type="GO" id="GO:0032977">
    <property type="term" value="F:membrane insertase activity"/>
    <property type="evidence" value="ECO:0007669"/>
    <property type="project" value="InterPro"/>
</dbReference>
<comment type="caution">
    <text evidence="7">The sequence shown here is derived from an EMBL/GenBank/DDBJ whole genome shotgun (WGS) entry which is preliminary data.</text>
</comment>
<dbReference type="InterPro" id="IPR001708">
    <property type="entry name" value="YidC/ALB3/OXA1/COX18"/>
</dbReference>
<comment type="subcellular location">
    <subcellularLocation>
        <location evidence="1">Membrane</location>
        <topology evidence="1">Multi-pass membrane protein</topology>
    </subcellularLocation>
</comment>
<sequence>MGWTGRIARDLRREEVSSSREQKELLARHKKVASRIYRTVGLQDWKLYSSFLGLPFWLIGIESVRRICGGPRGLLGRLLLGRAEDDATASNTSGDTEIATSSLDITTTATEQVHTVDPNVVATAAEHTKNLLDPSIAFEGCLWFPDLSVPDPYHILPLALSSLLVWNMLPKSQAGLRQLAGLNPGDRLLVETPAITRQRRLRRMLIVLSALIGPMTADLPAALHLYWLSTSVTHTVTSKLLSKFMPIDTKVIPRAKGIEAVVIRPKRIEKEVKATN</sequence>
<dbReference type="GO" id="GO:0005743">
    <property type="term" value="C:mitochondrial inner membrane"/>
    <property type="evidence" value="ECO:0007669"/>
    <property type="project" value="TreeGrafter"/>
</dbReference>
<protein>
    <submittedName>
        <fullName evidence="7">Uncharacterized protein</fullName>
    </submittedName>
</protein>
<feature type="transmembrane region" description="Helical" evidence="6">
    <location>
        <begin position="205"/>
        <end position="228"/>
    </location>
</feature>
<evidence type="ECO:0000256" key="1">
    <source>
        <dbReference type="ARBA" id="ARBA00004141"/>
    </source>
</evidence>
<dbReference type="GO" id="GO:0032979">
    <property type="term" value="P:protein insertion into mitochondrial inner membrane from matrix"/>
    <property type="evidence" value="ECO:0007669"/>
    <property type="project" value="TreeGrafter"/>
</dbReference>
<evidence type="ECO:0000313" key="7">
    <source>
        <dbReference type="EMBL" id="KAK6955854.1"/>
    </source>
</evidence>
<keyword evidence="4 6" id="KW-1133">Transmembrane helix</keyword>
<dbReference type="PANTHER" id="PTHR12428">
    <property type="entry name" value="OXA1"/>
    <property type="match status" value="1"/>
</dbReference>
<proteinExistence type="inferred from homology"/>
<dbReference type="AlphaFoldDB" id="A0AAX6MTN2"/>
<comment type="similarity">
    <text evidence="2">Belongs to the OXA1/ALB3/YidC family.</text>
</comment>
<evidence type="ECO:0000256" key="5">
    <source>
        <dbReference type="ARBA" id="ARBA00023136"/>
    </source>
</evidence>
<name>A0AAX6MTN2_9PEZI</name>
<keyword evidence="8" id="KW-1185">Reference proteome</keyword>
<dbReference type="GO" id="GO:0033617">
    <property type="term" value="P:mitochondrial respiratory chain complex IV assembly"/>
    <property type="evidence" value="ECO:0007669"/>
    <property type="project" value="TreeGrafter"/>
</dbReference>
<evidence type="ECO:0000256" key="6">
    <source>
        <dbReference type="SAM" id="Phobius"/>
    </source>
</evidence>
<evidence type="ECO:0000256" key="4">
    <source>
        <dbReference type="ARBA" id="ARBA00022989"/>
    </source>
</evidence>
<dbReference type="EMBL" id="JBANMG010000003">
    <property type="protein sequence ID" value="KAK6955854.1"/>
    <property type="molecule type" value="Genomic_DNA"/>
</dbReference>
<keyword evidence="5 6" id="KW-0472">Membrane</keyword>
<accession>A0AAX6MTN2</accession>
<evidence type="ECO:0000313" key="8">
    <source>
        <dbReference type="Proteomes" id="UP001369815"/>
    </source>
</evidence>
<dbReference type="PANTHER" id="PTHR12428:SF65">
    <property type="entry name" value="CYTOCHROME C OXIDASE ASSEMBLY PROTEIN COX18, MITOCHONDRIAL"/>
    <property type="match status" value="1"/>
</dbReference>
<evidence type="ECO:0000256" key="2">
    <source>
        <dbReference type="ARBA" id="ARBA00009877"/>
    </source>
</evidence>
<evidence type="ECO:0000256" key="3">
    <source>
        <dbReference type="ARBA" id="ARBA00022692"/>
    </source>
</evidence>
<dbReference type="Proteomes" id="UP001369815">
    <property type="component" value="Unassembled WGS sequence"/>
</dbReference>
<gene>
    <name evidence="7" type="ORF">Daesc_003499</name>
</gene>
<keyword evidence="3 6" id="KW-0812">Transmembrane</keyword>